<accession>A0A561QQY1</accession>
<dbReference type="EMBL" id="VIWP01000004">
    <property type="protein sequence ID" value="TWF52801.1"/>
    <property type="molecule type" value="Genomic_DNA"/>
</dbReference>
<dbReference type="PANTHER" id="PTHR36922:SF1">
    <property type="entry name" value="DUF1993 DOMAIN-CONTAINING PROTEIN"/>
    <property type="match status" value="1"/>
</dbReference>
<dbReference type="PANTHER" id="PTHR36922">
    <property type="entry name" value="BLL2446 PROTEIN"/>
    <property type="match status" value="1"/>
</dbReference>
<name>A0A561QQY1_9HYPH</name>
<dbReference type="RefSeq" id="WP_145638195.1">
    <property type="nucleotide sequence ID" value="NZ_VIWP01000004.1"/>
</dbReference>
<gene>
    <name evidence="1" type="ORF">FHW37_10467</name>
</gene>
<dbReference type="Gene3D" id="1.20.120.450">
    <property type="entry name" value="dinb family like domain"/>
    <property type="match status" value="1"/>
</dbReference>
<evidence type="ECO:0000313" key="2">
    <source>
        <dbReference type="Proteomes" id="UP000320653"/>
    </source>
</evidence>
<evidence type="ECO:0000313" key="1">
    <source>
        <dbReference type="EMBL" id="TWF52801.1"/>
    </source>
</evidence>
<dbReference type="Pfam" id="PF09351">
    <property type="entry name" value="DUF1993"/>
    <property type="match status" value="1"/>
</dbReference>
<comment type="caution">
    <text evidence="1">The sequence shown here is derived from an EMBL/GenBank/DDBJ whole genome shotgun (WGS) entry which is preliminary data.</text>
</comment>
<dbReference type="InterPro" id="IPR018531">
    <property type="entry name" value="DUF1993"/>
</dbReference>
<protein>
    <recommendedName>
        <fullName evidence="3">DUF1993 domain-containing protein</fullName>
    </recommendedName>
</protein>
<dbReference type="SUPFAM" id="SSF109854">
    <property type="entry name" value="DinB/YfiT-like putative metalloenzymes"/>
    <property type="match status" value="1"/>
</dbReference>
<dbReference type="OrthoDB" id="338237at2"/>
<dbReference type="Proteomes" id="UP000320653">
    <property type="component" value="Unassembled WGS sequence"/>
</dbReference>
<dbReference type="InterPro" id="IPR034660">
    <property type="entry name" value="DinB/YfiT-like"/>
</dbReference>
<dbReference type="AlphaFoldDB" id="A0A561QQY1"/>
<keyword evidence="2" id="KW-1185">Reference proteome</keyword>
<proteinExistence type="predicted"/>
<reference evidence="1 2" key="1">
    <citation type="submission" date="2019-06" db="EMBL/GenBank/DDBJ databases">
        <title>Sorghum-associated microbial communities from plants grown in Nebraska, USA.</title>
        <authorList>
            <person name="Schachtman D."/>
        </authorList>
    </citation>
    <scope>NUCLEOTIDE SEQUENCE [LARGE SCALE GENOMIC DNA]</scope>
    <source>
        <strain evidence="1 2">1225</strain>
    </source>
</reference>
<sequence>MSLSLYDVSVPVFLRAFSNLTEILKKAETFADEKGIAHADLINARLIEDMLPLAGQIQRASDTAKFVGVRLGQAENVPMEDNEASFADLHARIEKTVAFLKTIPASAFEGRENAEVVLKTRSGETTYTGRDYLLGFALPNFYFHVTTAYAIIRHKGVPVGKMDYIGRA</sequence>
<organism evidence="1 2">
    <name type="scientific">Neorhizobium alkalisoli</name>
    <dbReference type="NCBI Taxonomy" id="528178"/>
    <lineage>
        <taxon>Bacteria</taxon>
        <taxon>Pseudomonadati</taxon>
        <taxon>Pseudomonadota</taxon>
        <taxon>Alphaproteobacteria</taxon>
        <taxon>Hyphomicrobiales</taxon>
        <taxon>Rhizobiaceae</taxon>
        <taxon>Rhizobium/Agrobacterium group</taxon>
        <taxon>Neorhizobium</taxon>
    </lineage>
</organism>
<evidence type="ECO:0008006" key="3">
    <source>
        <dbReference type="Google" id="ProtNLM"/>
    </source>
</evidence>